<name>A0A4Y9ZXY9_9AGAM</name>
<evidence type="ECO:0000313" key="2">
    <source>
        <dbReference type="EMBL" id="TFY79064.1"/>
    </source>
</evidence>
<protein>
    <recommendedName>
        <fullName evidence="1">Tc1-like transposase DDE domain-containing protein</fullName>
    </recommendedName>
</protein>
<evidence type="ECO:0000313" key="3">
    <source>
        <dbReference type="Proteomes" id="UP000298061"/>
    </source>
</evidence>
<dbReference type="EMBL" id="SFCI01000566">
    <property type="protein sequence ID" value="TFY79064.1"/>
    <property type="molecule type" value="Genomic_DNA"/>
</dbReference>
<dbReference type="Proteomes" id="UP000298061">
    <property type="component" value="Unassembled WGS sequence"/>
</dbReference>
<dbReference type="PANTHER" id="PTHR46564">
    <property type="entry name" value="TRANSPOSASE"/>
    <property type="match status" value="1"/>
</dbReference>
<dbReference type="AlphaFoldDB" id="A0A4Y9ZXY9"/>
<dbReference type="STRING" id="135208.A0A4Y9ZXY9"/>
<sequence>MVFRKIDPGIKWRTIELLEDGWGEDEIILALNVSRDSIRRWTAYAEQHGSVVPPHPHQGRPRLLNATIIEDMRSLLLDLPSLYLDEIVAWLAVVHDISISVGALHNTLSAIGLIYKRLHKSAAQRDPALCAMWRATTTLNYAAAQYVFIDESSFDGRNLERDYGRAAVGQRANEVMPHERGQRYSLLPALTLDGYIATRVVSGSVNGLEFYDFVARDLVCSELILSAF</sequence>
<dbReference type="Pfam" id="PF13358">
    <property type="entry name" value="DDE_3"/>
    <property type="match status" value="1"/>
</dbReference>
<dbReference type="OrthoDB" id="2266637at2759"/>
<feature type="domain" description="Tc1-like transposase DDE" evidence="1">
    <location>
        <begin position="146"/>
        <end position="216"/>
    </location>
</feature>
<dbReference type="InterPro" id="IPR009057">
    <property type="entry name" value="Homeodomain-like_sf"/>
</dbReference>
<evidence type="ECO:0000259" key="1">
    <source>
        <dbReference type="Pfam" id="PF13358"/>
    </source>
</evidence>
<organism evidence="2 3">
    <name type="scientific">Hericium alpestre</name>
    <dbReference type="NCBI Taxonomy" id="135208"/>
    <lineage>
        <taxon>Eukaryota</taxon>
        <taxon>Fungi</taxon>
        <taxon>Dikarya</taxon>
        <taxon>Basidiomycota</taxon>
        <taxon>Agaricomycotina</taxon>
        <taxon>Agaricomycetes</taxon>
        <taxon>Russulales</taxon>
        <taxon>Hericiaceae</taxon>
        <taxon>Hericium</taxon>
    </lineage>
</organism>
<accession>A0A4Y9ZXY9</accession>
<gene>
    <name evidence="2" type="ORF">EWM64_g4948</name>
</gene>
<dbReference type="PANTHER" id="PTHR46564:SF1">
    <property type="entry name" value="TRANSPOSASE"/>
    <property type="match status" value="1"/>
</dbReference>
<dbReference type="SUPFAM" id="SSF46689">
    <property type="entry name" value="Homeodomain-like"/>
    <property type="match status" value="1"/>
</dbReference>
<reference evidence="2 3" key="1">
    <citation type="submission" date="2019-02" db="EMBL/GenBank/DDBJ databases">
        <title>Genome sequencing of the rare red list fungi Hericium alpestre (H. flagellum).</title>
        <authorList>
            <person name="Buettner E."/>
            <person name="Kellner H."/>
        </authorList>
    </citation>
    <scope>NUCLEOTIDE SEQUENCE [LARGE SCALE GENOMIC DNA]</scope>
    <source>
        <strain evidence="2 3">DSM 108284</strain>
    </source>
</reference>
<keyword evidence="3" id="KW-1185">Reference proteome</keyword>
<dbReference type="InterPro" id="IPR038717">
    <property type="entry name" value="Tc1-like_DDE_dom"/>
</dbReference>
<comment type="caution">
    <text evidence="2">The sequence shown here is derived from an EMBL/GenBank/DDBJ whole genome shotgun (WGS) entry which is preliminary data.</text>
</comment>
<proteinExistence type="predicted"/>